<evidence type="ECO:0000313" key="7">
    <source>
        <dbReference type="Proteomes" id="UP000177870"/>
    </source>
</evidence>
<evidence type="ECO:0000256" key="2">
    <source>
        <dbReference type="ARBA" id="ARBA00022723"/>
    </source>
</evidence>
<dbReference type="InterPro" id="IPR023214">
    <property type="entry name" value="HAD_sf"/>
</dbReference>
<gene>
    <name evidence="6" type="ORF">BJP34_09955</name>
</gene>
<dbReference type="InterPro" id="IPR036412">
    <property type="entry name" value="HAD-like_sf"/>
</dbReference>
<name>A0A1D8TQ56_9CYAN</name>
<dbReference type="SUPFAM" id="SSF56784">
    <property type="entry name" value="HAD-like"/>
    <property type="match status" value="1"/>
</dbReference>
<dbReference type="KEGG" id="mpro:BJP34_09955"/>
<evidence type="ECO:0000256" key="5">
    <source>
        <dbReference type="SAM" id="SignalP"/>
    </source>
</evidence>
<proteinExistence type="inferred from homology"/>
<accession>A0A1D8TQ56</accession>
<evidence type="ECO:0000256" key="3">
    <source>
        <dbReference type="ARBA" id="ARBA00022801"/>
    </source>
</evidence>
<feature type="chain" id="PRO_5009438794" description="Haloacid dehalogenase" evidence="5">
    <location>
        <begin position="31"/>
        <end position="324"/>
    </location>
</feature>
<keyword evidence="2" id="KW-0479">Metal-binding</keyword>
<comment type="similarity">
    <text evidence="1">Belongs to the HAD-like hydrolase superfamily. SerB family.</text>
</comment>
<dbReference type="InterPro" id="IPR050582">
    <property type="entry name" value="HAD-like_SerB"/>
</dbReference>
<evidence type="ECO:0008006" key="8">
    <source>
        <dbReference type="Google" id="ProtNLM"/>
    </source>
</evidence>
<protein>
    <recommendedName>
        <fullName evidence="8">Haloacid dehalogenase</fullName>
    </recommendedName>
</protein>
<reference evidence="7" key="1">
    <citation type="submission" date="2016-10" db="EMBL/GenBank/DDBJ databases">
        <title>Comparative genomics uncovers the prolific and rare metabolic potential of the cyanobacterial genus Moorea.</title>
        <authorList>
            <person name="Leao T."/>
            <person name="Castelao G."/>
            <person name="Korobeynikov A."/>
            <person name="Monroe E.A."/>
            <person name="Podell S."/>
            <person name="Glukhov E."/>
            <person name="Allen E."/>
            <person name="Gerwick W.H."/>
            <person name="Gerwick L."/>
        </authorList>
    </citation>
    <scope>NUCLEOTIDE SEQUENCE [LARGE SCALE GENOMIC DNA]</scope>
    <source>
        <strain evidence="7">PAL-8-15-08-1</strain>
    </source>
</reference>
<dbReference type="EMBL" id="CP017599">
    <property type="protein sequence ID" value="AOW99736.1"/>
    <property type="molecule type" value="Genomic_DNA"/>
</dbReference>
<dbReference type="GO" id="GO:0016787">
    <property type="term" value="F:hydrolase activity"/>
    <property type="evidence" value="ECO:0007669"/>
    <property type="project" value="UniProtKB-KW"/>
</dbReference>
<sequence>MKKRTFLVFLSILLSVFCLGGFLGCPPAAADYDPLLSWNAGAAKQGIFDFVQEVTNPNSDNYVRPSRRIAVFDNDGTLWNEKPKDIYESFLIDMLGNAFSSKNDAIFEDLKLQGLTPEDYKQKARFFVDNSKHPDLGVPYIKVTYQPMVELLNYLRSNDFKVYICSGAGLDFIRSYAEDTYGVPPENIIGTTVQTKFITKDDGSHVLVKTPILVKPINNNEGKVVDIDRYIGKKPIMTVGNSDGDLEMLQYTDEQDGPALMMLVHHDDPREYVYDTGAENALREADARGWTVISMKEDFVTVFGNEIDIAKGTGNREQGTGNRE</sequence>
<dbReference type="AlphaFoldDB" id="A0A1D8TQ56"/>
<feature type="signal peptide" evidence="5">
    <location>
        <begin position="1"/>
        <end position="30"/>
    </location>
</feature>
<organism evidence="6 7">
    <name type="scientific">Moorena producens PAL-8-15-08-1</name>
    <dbReference type="NCBI Taxonomy" id="1458985"/>
    <lineage>
        <taxon>Bacteria</taxon>
        <taxon>Bacillati</taxon>
        <taxon>Cyanobacteriota</taxon>
        <taxon>Cyanophyceae</taxon>
        <taxon>Coleofasciculales</taxon>
        <taxon>Coleofasciculaceae</taxon>
        <taxon>Moorena</taxon>
    </lineage>
</organism>
<evidence type="ECO:0000256" key="1">
    <source>
        <dbReference type="ARBA" id="ARBA00009184"/>
    </source>
</evidence>
<dbReference type="PANTHER" id="PTHR43344">
    <property type="entry name" value="PHOSPHOSERINE PHOSPHATASE"/>
    <property type="match status" value="1"/>
</dbReference>
<dbReference type="PANTHER" id="PTHR43344:SF13">
    <property type="entry name" value="PHOSPHATASE RV3661-RELATED"/>
    <property type="match status" value="1"/>
</dbReference>
<dbReference type="GO" id="GO:0046872">
    <property type="term" value="F:metal ion binding"/>
    <property type="evidence" value="ECO:0007669"/>
    <property type="project" value="UniProtKB-KW"/>
</dbReference>
<dbReference type="STRING" id="1458985.BJP34_09955"/>
<dbReference type="Gene3D" id="3.40.50.1000">
    <property type="entry name" value="HAD superfamily/HAD-like"/>
    <property type="match status" value="1"/>
</dbReference>
<evidence type="ECO:0000313" key="6">
    <source>
        <dbReference type="EMBL" id="AOW99736.1"/>
    </source>
</evidence>
<keyword evidence="3" id="KW-0378">Hydrolase</keyword>
<dbReference type="RefSeq" id="WP_070392212.1">
    <property type="nucleotide sequence ID" value="NZ_CP017599.1"/>
</dbReference>
<dbReference type="PROSITE" id="PS51257">
    <property type="entry name" value="PROKAR_LIPOPROTEIN"/>
    <property type="match status" value="1"/>
</dbReference>
<dbReference type="Proteomes" id="UP000177870">
    <property type="component" value="Chromosome"/>
</dbReference>
<evidence type="ECO:0000256" key="4">
    <source>
        <dbReference type="ARBA" id="ARBA00022842"/>
    </source>
</evidence>
<keyword evidence="5" id="KW-0732">Signal</keyword>
<keyword evidence="4" id="KW-0460">Magnesium</keyword>